<keyword evidence="2" id="KW-0132">Cell division</keyword>
<dbReference type="InterPro" id="IPR015943">
    <property type="entry name" value="WD40/YVTN_repeat-like_dom_sf"/>
</dbReference>
<dbReference type="Gene3D" id="2.130.10.10">
    <property type="entry name" value="YVTN repeat-like/Quinoprotein amine dehydrogenase"/>
    <property type="match status" value="1"/>
</dbReference>
<dbReference type="AlphaFoldDB" id="A0AAV2T9G9"/>
<sequence length="1112" mass="123997">MAKLLLLSKNSDIILPADEAETRATLCFLAQLGLKYEFERTRNADACSPDHLLPLGCYNGQLLTGFDALCSALEATRPQNNDVAGDNVDEARSQKSLNRVYFCWLSDTLRNVMIYFTWCHEENFKQFTLPRGKLGLPWPIYHFVLNQQRAQYNSYLSSIEWKSKTPDDVLAEVDGICLGMIELLGSGPYFFKQKSPGKLDALVCGYWSVFFEFDDIFAPVNRILEKCKPLAELVARMKDQCTACFIPVCPSATLARLSSECRSGVADLTTDHMVGEYSYCAVETKQFLKNRITVFAWSPKTDLIALGSVDGTVSVHRYKMTCIWELPLSGGSSVTCLAWRPDGKTVAASYQSGALRLFLTNDGFVYHETTVAGPVDFLNWTSIPVQFTPANVSNAGVYFPDLSSLSMFKSDPNFTSTDTFKLSQLLSDLDENLNILAVHANDGLHFYGGYSFHIASWSVQPKSGEAVTDVRFLGCHFSSCTNVLLILYSFSQADGQFSVELQQLPAYGLVANAPQLRNLSVQKSAITICKSLIDWSFSQICVSWEDMILEVDAKFTKYARDRLQQNRNWSLCVELLEFILFGNCPVPLRKFLVEDWTAPSLKRTGTATLKAYESIKTICFQQLQLLLQRLLFHSAELLGNLRDTERYKQFCMPSSVATKLCRTVGATLQKTQELHLVIEKSITHLRAFFKWLYVAILGLSGRVLPDDFPRVTPTERESVIDFITNYLQPVFDQNELHSYHVELVEQYIRPGEVKRPLEIVAEHSLAEDKERSKLRNLVNRSLEELEKGNLPAGLFHYSSSATLADLIQKELQDSINALFEVPSGGRFSRGCLDFEDSTFHLIYRGPSSPGNSLGHLSLAFYSGFRADDTISKSSSRSVAASTSTCLAWSPPHSDSESCSIVLLNLQPSGPKARLRATCVSRVVLDQLPSVENPQNLRYELRDFQFYTSDLLIMLIRRPVMGSSQGFQADADPHETGTPATNEPSWLVMLPVQDLLSSSWRQSAETLEPNSSTEIFTPSTFPVDSEISHSAQIPSTKLSELITPAHVESLPWQANRLAANGERSIVFVLFQGSCTCRVYLLERPDPDDATTEAADAPGDAPGVTEPNCTATTA</sequence>
<feature type="domain" description="Anaphase-promoting complex subunit 4-like WD40" evidence="8">
    <location>
        <begin position="296"/>
        <end position="382"/>
    </location>
</feature>
<organism evidence="10 11">
    <name type="scientific">Calicophoron daubneyi</name>
    <name type="common">Rumen fluke</name>
    <name type="synonym">Paramphistomum daubneyi</name>
    <dbReference type="NCBI Taxonomy" id="300641"/>
    <lineage>
        <taxon>Eukaryota</taxon>
        <taxon>Metazoa</taxon>
        <taxon>Spiralia</taxon>
        <taxon>Lophotrochozoa</taxon>
        <taxon>Platyhelminthes</taxon>
        <taxon>Trematoda</taxon>
        <taxon>Digenea</taxon>
        <taxon>Plagiorchiida</taxon>
        <taxon>Pronocephalata</taxon>
        <taxon>Paramphistomoidea</taxon>
        <taxon>Paramphistomidae</taxon>
        <taxon>Calicophoron</taxon>
    </lineage>
</organism>
<dbReference type="SMART" id="SM00320">
    <property type="entry name" value="WD40"/>
    <property type="match status" value="2"/>
</dbReference>
<gene>
    <name evidence="10" type="ORF">CDAUBV1_LOCUS6993</name>
</gene>
<feature type="compositionally biased region" description="Low complexity" evidence="6">
    <location>
        <begin position="1090"/>
        <end position="1101"/>
    </location>
</feature>
<keyword evidence="3" id="KW-0498">Mitosis</keyword>
<keyword evidence="5" id="KW-0131">Cell cycle</keyword>
<dbReference type="GO" id="GO:0051301">
    <property type="term" value="P:cell division"/>
    <property type="evidence" value="ECO:0007669"/>
    <property type="project" value="UniProtKB-KW"/>
</dbReference>
<keyword evidence="4" id="KW-0833">Ubl conjugation pathway</keyword>
<dbReference type="PANTHER" id="PTHR13260">
    <property type="entry name" value="ANAPHASE PROMOTING COMPLEX SUBUNIT 4 APC4"/>
    <property type="match status" value="1"/>
</dbReference>
<evidence type="ECO:0000256" key="5">
    <source>
        <dbReference type="ARBA" id="ARBA00023306"/>
    </source>
</evidence>
<dbReference type="GO" id="GO:0001401">
    <property type="term" value="C:SAM complex"/>
    <property type="evidence" value="ECO:0007669"/>
    <property type="project" value="InterPro"/>
</dbReference>
<evidence type="ECO:0000256" key="2">
    <source>
        <dbReference type="ARBA" id="ARBA00022618"/>
    </source>
</evidence>
<evidence type="ECO:0000259" key="7">
    <source>
        <dbReference type="Pfam" id="PF10568"/>
    </source>
</evidence>
<dbReference type="EMBL" id="CAXLJL010000157">
    <property type="protein sequence ID" value="CAL5133749.1"/>
    <property type="molecule type" value="Genomic_DNA"/>
</dbReference>
<evidence type="ECO:0000259" key="9">
    <source>
        <dbReference type="Pfam" id="PF12896"/>
    </source>
</evidence>
<dbReference type="GO" id="GO:0034399">
    <property type="term" value="C:nuclear periphery"/>
    <property type="evidence" value="ECO:0007669"/>
    <property type="project" value="TreeGrafter"/>
</dbReference>
<accession>A0AAV2T9G9</accession>
<dbReference type="InterPro" id="IPR024790">
    <property type="entry name" value="APC4_long_dom"/>
</dbReference>
<evidence type="ECO:0000313" key="10">
    <source>
        <dbReference type="EMBL" id="CAL5133749.1"/>
    </source>
</evidence>
<dbReference type="SUPFAM" id="SSF50978">
    <property type="entry name" value="WD40 repeat-like"/>
    <property type="match status" value="1"/>
</dbReference>
<dbReference type="InterPro" id="IPR036322">
    <property type="entry name" value="WD40_repeat_dom_sf"/>
</dbReference>
<proteinExistence type="predicted"/>
<dbReference type="GO" id="GO:0070979">
    <property type="term" value="P:protein K11-linked ubiquitination"/>
    <property type="evidence" value="ECO:0007669"/>
    <property type="project" value="TreeGrafter"/>
</dbReference>
<feature type="region of interest" description="Disordered" evidence="6">
    <location>
        <begin position="1085"/>
        <end position="1112"/>
    </location>
</feature>
<evidence type="ECO:0000256" key="4">
    <source>
        <dbReference type="ARBA" id="ARBA00022786"/>
    </source>
</evidence>
<dbReference type="InterPro" id="IPR001680">
    <property type="entry name" value="WD40_rpt"/>
</dbReference>
<dbReference type="GO" id="GO:0005680">
    <property type="term" value="C:anaphase-promoting complex"/>
    <property type="evidence" value="ECO:0007669"/>
    <property type="project" value="InterPro"/>
</dbReference>
<evidence type="ECO:0000256" key="3">
    <source>
        <dbReference type="ARBA" id="ARBA00022776"/>
    </source>
</evidence>
<dbReference type="InterPro" id="IPR024977">
    <property type="entry name" value="Apc4-like_WD40_dom"/>
</dbReference>
<dbReference type="InterPro" id="IPR024789">
    <property type="entry name" value="APC4"/>
</dbReference>
<feature type="domain" description="Mitochondrial outer membrane transport complex Sam37/metaxin N-terminal" evidence="7">
    <location>
        <begin position="25"/>
        <end position="149"/>
    </location>
</feature>
<dbReference type="Pfam" id="PF12894">
    <property type="entry name" value="ANAPC4_WD40"/>
    <property type="match status" value="1"/>
</dbReference>
<name>A0AAV2T9G9_CALDB</name>
<dbReference type="PANTHER" id="PTHR13260:SF0">
    <property type="entry name" value="ANAPHASE-PROMOTING COMPLEX SUBUNIT 4"/>
    <property type="match status" value="1"/>
</dbReference>
<evidence type="ECO:0000256" key="6">
    <source>
        <dbReference type="SAM" id="MobiDB-lite"/>
    </source>
</evidence>
<evidence type="ECO:0000256" key="1">
    <source>
        <dbReference type="ARBA" id="ARBA00016067"/>
    </source>
</evidence>
<dbReference type="Proteomes" id="UP001497525">
    <property type="component" value="Unassembled WGS sequence"/>
</dbReference>
<comment type="caution">
    <text evidence="10">The sequence shown here is derived from an EMBL/GenBank/DDBJ whole genome shotgun (WGS) entry which is preliminary data.</text>
</comment>
<dbReference type="Pfam" id="PF10568">
    <property type="entry name" value="Tom37"/>
    <property type="match status" value="1"/>
</dbReference>
<dbReference type="Pfam" id="PF12896">
    <property type="entry name" value="ANAPC4"/>
    <property type="match status" value="1"/>
</dbReference>
<dbReference type="GO" id="GO:0031145">
    <property type="term" value="P:anaphase-promoting complex-dependent catabolic process"/>
    <property type="evidence" value="ECO:0007669"/>
    <property type="project" value="InterPro"/>
</dbReference>
<reference evidence="10" key="1">
    <citation type="submission" date="2024-06" db="EMBL/GenBank/DDBJ databases">
        <authorList>
            <person name="Liu X."/>
            <person name="Lenzi L."/>
            <person name="Haldenby T S."/>
            <person name="Uol C."/>
        </authorList>
    </citation>
    <scope>NUCLEOTIDE SEQUENCE</scope>
</reference>
<evidence type="ECO:0000313" key="11">
    <source>
        <dbReference type="Proteomes" id="UP001497525"/>
    </source>
</evidence>
<protein>
    <recommendedName>
        <fullName evidence="1">Anaphase-promoting complex subunit 4</fullName>
    </recommendedName>
</protein>
<feature type="domain" description="Anaphase-promoting complex subunit 4 long" evidence="9">
    <location>
        <begin position="513"/>
        <end position="699"/>
    </location>
</feature>
<dbReference type="InterPro" id="IPR019564">
    <property type="entry name" value="Sam37/metaxin_N"/>
</dbReference>
<evidence type="ECO:0000259" key="8">
    <source>
        <dbReference type="Pfam" id="PF12894"/>
    </source>
</evidence>